<sequence>MEHPVREIAGVIKLLTTGTPTEQEDVLNTYFLPGVSFEHPICRIPSIPPDLFPYSLLGIDSRWLLLGIYRWYRTISPRVDIGIDSAIFDQRSGQLFVDIHQTLSFWFIPFHKARVNLVTVLLLQQGSAPAAHNSTALSGTGHERSRYYIASQKDYYSFKEFATFAFPVIGPLIMVLIQLYTSTVCILGSILLFPLYLLLNAGTPPVKQHSQ</sequence>
<dbReference type="Proteomes" id="UP000224854">
    <property type="component" value="Unassembled WGS sequence"/>
</dbReference>
<dbReference type="OrthoDB" id="2344312at2759"/>
<dbReference type="AlphaFoldDB" id="A0A2C5ZQU4"/>
<feature type="transmembrane region" description="Helical" evidence="1">
    <location>
        <begin position="186"/>
        <end position="203"/>
    </location>
</feature>
<dbReference type="PANTHER" id="PTHR35393">
    <property type="entry name" value="CHROMOSOME 1, WHOLE GENOME SHOTGUN SEQUENCE"/>
    <property type="match status" value="1"/>
</dbReference>
<keyword evidence="4" id="KW-1185">Reference proteome</keyword>
<reference evidence="3 4" key="1">
    <citation type="submission" date="2017-06" db="EMBL/GenBank/DDBJ databases">
        <title>Ant-infecting Ophiocordyceps genomes reveal a high diversity of potential behavioral manipulation genes and a possible major role for enterotoxins.</title>
        <authorList>
            <person name="De Bekker C."/>
            <person name="Evans H.C."/>
            <person name="Brachmann A."/>
            <person name="Hughes D.P."/>
        </authorList>
    </citation>
    <scope>NUCLEOTIDE SEQUENCE [LARGE SCALE GENOMIC DNA]</scope>
    <source>
        <strain evidence="3 4">1348a</strain>
    </source>
</reference>
<dbReference type="InterPro" id="IPR057514">
    <property type="entry name" value="NTF2_SigF"/>
</dbReference>
<name>A0A2C5ZQU4_9HYPO</name>
<dbReference type="PANTHER" id="PTHR35393:SF1">
    <property type="entry name" value="SNOAL-LIKE DOMAIN-CONTAINING PROTEIN"/>
    <property type="match status" value="1"/>
</dbReference>
<protein>
    <recommendedName>
        <fullName evidence="2">SigF-like NTF2-like domain-containing protein</fullName>
    </recommendedName>
</protein>
<evidence type="ECO:0000313" key="3">
    <source>
        <dbReference type="EMBL" id="PHH83467.1"/>
    </source>
</evidence>
<comment type="caution">
    <text evidence="3">The sequence shown here is derived from an EMBL/GenBank/DDBJ whole genome shotgun (WGS) entry which is preliminary data.</text>
</comment>
<evidence type="ECO:0000256" key="1">
    <source>
        <dbReference type="SAM" id="Phobius"/>
    </source>
</evidence>
<accession>A0A2C5ZQU4</accession>
<feature type="domain" description="SigF-like NTF2-like" evidence="2">
    <location>
        <begin position="1"/>
        <end position="191"/>
    </location>
</feature>
<dbReference type="Pfam" id="PF24840">
    <property type="entry name" value="NTF2_SigF"/>
    <property type="match status" value="1"/>
</dbReference>
<keyword evidence="1" id="KW-1133">Transmembrane helix</keyword>
<keyword evidence="1" id="KW-0812">Transmembrane</keyword>
<organism evidence="3 4">
    <name type="scientific">Ophiocordyceps australis</name>
    <dbReference type="NCBI Taxonomy" id="1399860"/>
    <lineage>
        <taxon>Eukaryota</taxon>
        <taxon>Fungi</taxon>
        <taxon>Dikarya</taxon>
        <taxon>Ascomycota</taxon>
        <taxon>Pezizomycotina</taxon>
        <taxon>Sordariomycetes</taxon>
        <taxon>Hypocreomycetidae</taxon>
        <taxon>Hypocreales</taxon>
        <taxon>Ophiocordycipitaceae</taxon>
        <taxon>Ophiocordyceps</taxon>
    </lineage>
</organism>
<dbReference type="EMBL" id="NJEU01000011">
    <property type="protein sequence ID" value="PHH83467.1"/>
    <property type="molecule type" value="Genomic_DNA"/>
</dbReference>
<gene>
    <name evidence="3" type="ORF">CDD82_426</name>
</gene>
<keyword evidence="1" id="KW-0472">Membrane</keyword>
<evidence type="ECO:0000259" key="2">
    <source>
        <dbReference type="Pfam" id="PF24840"/>
    </source>
</evidence>
<evidence type="ECO:0000313" key="4">
    <source>
        <dbReference type="Proteomes" id="UP000224854"/>
    </source>
</evidence>
<proteinExistence type="predicted"/>